<dbReference type="SUPFAM" id="SSF54285">
    <property type="entry name" value="MoaD/ThiS"/>
    <property type="match status" value="1"/>
</dbReference>
<comment type="similarity">
    <text evidence="1 2">Belongs to the UPF0125 (RnfH) family.</text>
</comment>
<dbReference type="Pfam" id="PF03658">
    <property type="entry name" value="Ub-RnfH"/>
    <property type="match status" value="1"/>
</dbReference>
<evidence type="ECO:0000313" key="4">
    <source>
        <dbReference type="EMBL" id="SDZ40198.1"/>
    </source>
</evidence>
<name>A0A1H3SRA2_9BURK</name>
<reference evidence="3 6" key="2">
    <citation type="submission" date="2020-12" db="EMBL/GenBank/DDBJ databases">
        <title>FDA dAtabase for Regulatory Grade micrObial Sequences (FDA-ARGOS): Supporting development and validation of Infectious Disease Dx tests.</title>
        <authorList>
            <person name="Sproer C."/>
            <person name="Gronow S."/>
            <person name="Severitt S."/>
            <person name="Schroder I."/>
            <person name="Tallon L."/>
            <person name="Sadzewicz L."/>
            <person name="Zhao X."/>
            <person name="Boylan J."/>
            <person name="Ott S."/>
            <person name="Bowen H."/>
            <person name="Vavikolanu K."/>
            <person name="Mehta A."/>
            <person name="Aluvathingal J."/>
            <person name="Nadendla S."/>
            <person name="Lowell S."/>
            <person name="Myers T."/>
            <person name="Yan Y."/>
            <person name="Sichtig H."/>
        </authorList>
    </citation>
    <scope>NUCLEOTIDE SEQUENCE [LARGE SCALE GENOMIC DNA]</scope>
    <source>
        <strain evidence="3 6">FDAARGOS_890</strain>
    </source>
</reference>
<dbReference type="Proteomes" id="UP000183417">
    <property type="component" value="Unassembled WGS sequence"/>
</dbReference>
<dbReference type="PANTHER" id="PTHR37483">
    <property type="entry name" value="UPF0125 PROTEIN RATB"/>
    <property type="match status" value="1"/>
</dbReference>
<dbReference type="HAMAP" id="MF_00460">
    <property type="entry name" value="UPF0125_RnfH"/>
    <property type="match status" value="1"/>
</dbReference>
<evidence type="ECO:0000313" key="3">
    <source>
        <dbReference type="EMBL" id="QPS83129.1"/>
    </source>
</evidence>
<dbReference type="PANTHER" id="PTHR37483:SF1">
    <property type="entry name" value="UPF0125 PROTEIN RATB"/>
    <property type="match status" value="1"/>
</dbReference>
<dbReference type="GeneID" id="94693205"/>
<accession>A0A1H3SRA2</accession>
<evidence type="ECO:0000313" key="5">
    <source>
        <dbReference type="Proteomes" id="UP000183417"/>
    </source>
</evidence>
<dbReference type="AlphaFoldDB" id="A0A1H3SRA2"/>
<keyword evidence="6" id="KW-1185">Reference proteome</keyword>
<protein>
    <recommendedName>
        <fullName evidence="2">UPF0125 protein I6G47_08665</fullName>
    </recommendedName>
</protein>
<reference evidence="4 5" key="1">
    <citation type="submission" date="2016-10" db="EMBL/GenBank/DDBJ databases">
        <authorList>
            <person name="de Groot N.N."/>
        </authorList>
    </citation>
    <scope>NUCLEOTIDE SEQUENCE [LARGE SCALE GENOMIC DNA]</scope>
    <source>
        <strain evidence="4 5">LMG 24775</strain>
    </source>
</reference>
<proteinExistence type="inferred from homology"/>
<dbReference type="KEGG" id="dla:I6G47_08665"/>
<evidence type="ECO:0000313" key="6">
    <source>
        <dbReference type="Proteomes" id="UP000595064"/>
    </source>
</evidence>
<dbReference type="InterPro" id="IPR005346">
    <property type="entry name" value="RnfH"/>
</dbReference>
<dbReference type="Gene3D" id="3.10.20.280">
    <property type="entry name" value="RnfH-like"/>
    <property type="match status" value="1"/>
</dbReference>
<evidence type="ECO:0000256" key="2">
    <source>
        <dbReference type="HAMAP-Rule" id="MF_00460"/>
    </source>
</evidence>
<dbReference type="EMBL" id="CP065748">
    <property type="protein sequence ID" value="QPS83129.1"/>
    <property type="molecule type" value="Genomic_DNA"/>
</dbReference>
<organism evidence="4 5">
    <name type="scientific">Delftia lacustris</name>
    <dbReference type="NCBI Taxonomy" id="558537"/>
    <lineage>
        <taxon>Bacteria</taxon>
        <taxon>Pseudomonadati</taxon>
        <taxon>Pseudomonadota</taxon>
        <taxon>Betaproteobacteria</taxon>
        <taxon>Burkholderiales</taxon>
        <taxon>Comamonadaceae</taxon>
        <taxon>Delftia</taxon>
    </lineage>
</organism>
<dbReference type="RefSeq" id="WP_016448868.1">
    <property type="nucleotide sequence ID" value="NZ_CP065748.1"/>
</dbReference>
<dbReference type="EMBL" id="FNPE01000022">
    <property type="protein sequence ID" value="SDZ40198.1"/>
    <property type="molecule type" value="Genomic_DNA"/>
</dbReference>
<evidence type="ECO:0000256" key="1">
    <source>
        <dbReference type="ARBA" id="ARBA00010645"/>
    </source>
</evidence>
<gene>
    <name evidence="3" type="ORF">I6G47_08665</name>
    <name evidence="4" type="ORF">SAMN05421547_12224</name>
</gene>
<dbReference type="Proteomes" id="UP000595064">
    <property type="component" value="Chromosome"/>
</dbReference>
<dbReference type="InterPro" id="IPR037021">
    <property type="entry name" value="RnfH_sf"/>
</dbReference>
<dbReference type="InterPro" id="IPR016155">
    <property type="entry name" value="Mopterin_synth/thiamin_S_b"/>
</dbReference>
<sequence length="114" mass="12027">MAEPQPAVRITLACSARAGEVVELFLQLPAGATIADAVAAAGGWQALGFAQAGPAGLWGRSAPLTQALRDGDRVELYRPLTVDPKVARRERFARQGARATGLFQRQRPGAKAGY</sequence>